<dbReference type="KEGG" id="spir:CWM47_25970"/>
<keyword evidence="1" id="KW-0597">Phosphoprotein</keyword>
<dbReference type="Gene3D" id="3.30.70.1230">
    <property type="entry name" value="Nucleotide cyclase"/>
    <property type="match status" value="1"/>
</dbReference>
<dbReference type="PROSITE" id="PS50110">
    <property type="entry name" value="RESPONSE_REGULATORY"/>
    <property type="match status" value="1"/>
</dbReference>
<sequence>MKAKILVVDDETDLELLIKQKFRRQIREKQYEFIFAHDGVEALEVLAQEPDTDMVLTDINMPGMDGLTLLIKLHENNPMLKAVIVSAYGDMDNIRTAMNRGAFDFVTKPVNFEDLELTMQKTMEYVMQLRKTLQAIKENNILRMYVDESVLTFMNRPEFETSLSASETVVATVLFIDICGFTAISERESADTVVRLVNRYFDVMVKEIIAQGGYVDKFMGDAVMAVFRGEYHFDRAIEAALAVRTQVTTLEDNLPNHPNYHPQVSIGINTGEMVSGNIGSATLRRLDYTVIGDAVNMAQRLQSVAQAGQIVIVESAQQQIAESFTCERIGEVTLKNKSAPVVIYNVVG</sequence>
<dbReference type="InterPro" id="IPR029787">
    <property type="entry name" value="Nucleotide_cyclase"/>
</dbReference>
<accession>A0A2K8Z552</accession>
<name>A0A2K8Z552_9BACT</name>
<dbReference type="Pfam" id="PF00072">
    <property type="entry name" value="Response_reg"/>
    <property type="match status" value="1"/>
</dbReference>
<reference evidence="4 5" key="1">
    <citation type="submission" date="2017-11" db="EMBL/GenBank/DDBJ databases">
        <title>Taxonomic description and genome sequences of Spirosoma HA7 sp. nov., isolated from pollen microhabitat of Corylus avellana.</title>
        <authorList>
            <person name="Ambika Manirajan B."/>
            <person name="Suarez C."/>
            <person name="Ratering S."/>
            <person name="Geissler-Plaum R."/>
            <person name="Cardinale M."/>
            <person name="Sylvia S."/>
        </authorList>
    </citation>
    <scope>NUCLEOTIDE SEQUENCE [LARGE SCALE GENOMIC DNA]</scope>
    <source>
        <strain evidence="4 5">HA7</strain>
    </source>
</reference>
<dbReference type="GO" id="GO:0009190">
    <property type="term" value="P:cyclic nucleotide biosynthetic process"/>
    <property type="evidence" value="ECO:0007669"/>
    <property type="project" value="InterPro"/>
</dbReference>
<dbReference type="SMART" id="SM00044">
    <property type="entry name" value="CYCc"/>
    <property type="match status" value="1"/>
</dbReference>
<dbReference type="InterPro" id="IPR050697">
    <property type="entry name" value="Adenylyl/Guanylyl_Cyclase_3/4"/>
</dbReference>
<dbReference type="CDD" id="cd17536">
    <property type="entry name" value="REC_YesN-like"/>
    <property type="match status" value="1"/>
</dbReference>
<evidence type="ECO:0000259" key="3">
    <source>
        <dbReference type="PROSITE" id="PS50125"/>
    </source>
</evidence>
<dbReference type="OrthoDB" id="9806704at2"/>
<dbReference type="GO" id="GO:0004016">
    <property type="term" value="F:adenylate cyclase activity"/>
    <property type="evidence" value="ECO:0007669"/>
    <property type="project" value="UniProtKB-ARBA"/>
</dbReference>
<dbReference type="CDD" id="cd07302">
    <property type="entry name" value="CHD"/>
    <property type="match status" value="1"/>
</dbReference>
<dbReference type="AlphaFoldDB" id="A0A2K8Z552"/>
<evidence type="ECO:0000259" key="2">
    <source>
        <dbReference type="PROSITE" id="PS50110"/>
    </source>
</evidence>
<feature type="domain" description="Response regulatory" evidence="2">
    <location>
        <begin position="4"/>
        <end position="123"/>
    </location>
</feature>
<proteinExistence type="predicted"/>
<dbReference type="Gene3D" id="3.40.50.2300">
    <property type="match status" value="1"/>
</dbReference>
<dbReference type="PANTHER" id="PTHR43081:SF1">
    <property type="entry name" value="ADENYLATE CYCLASE, TERMINAL-DIFFERENTIATION SPECIFIC"/>
    <property type="match status" value="1"/>
</dbReference>
<dbReference type="InterPro" id="IPR001789">
    <property type="entry name" value="Sig_transdc_resp-reg_receiver"/>
</dbReference>
<dbReference type="InterPro" id="IPR001054">
    <property type="entry name" value="A/G_cyclase"/>
</dbReference>
<dbReference type="Proteomes" id="UP000232883">
    <property type="component" value="Chromosome"/>
</dbReference>
<dbReference type="InterPro" id="IPR011006">
    <property type="entry name" value="CheY-like_superfamily"/>
</dbReference>
<gene>
    <name evidence="4" type="ORF">CWM47_25970</name>
</gene>
<dbReference type="Pfam" id="PF00211">
    <property type="entry name" value="Guanylate_cyc"/>
    <property type="match status" value="1"/>
</dbReference>
<dbReference type="PANTHER" id="PTHR43081">
    <property type="entry name" value="ADENYLATE CYCLASE, TERMINAL-DIFFERENTIATION SPECIFIC-RELATED"/>
    <property type="match status" value="1"/>
</dbReference>
<protein>
    <submittedName>
        <fullName evidence="4">Adenylate/guanylate cyclase domain-containing response regulator</fullName>
    </submittedName>
</protein>
<dbReference type="GO" id="GO:0000160">
    <property type="term" value="P:phosphorelay signal transduction system"/>
    <property type="evidence" value="ECO:0007669"/>
    <property type="project" value="InterPro"/>
</dbReference>
<dbReference type="EMBL" id="CP025096">
    <property type="protein sequence ID" value="AUD04991.1"/>
    <property type="molecule type" value="Genomic_DNA"/>
</dbReference>
<dbReference type="SMART" id="SM00448">
    <property type="entry name" value="REC"/>
    <property type="match status" value="1"/>
</dbReference>
<evidence type="ECO:0000313" key="5">
    <source>
        <dbReference type="Proteomes" id="UP000232883"/>
    </source>
</evidence>
<keyword evidence="5" id="KW-1185">Reference proteome</keyword>
<feature type="modified residue" description="4-aspartylphosphate" evidence="1">
    <location>
        <position position="58"/>
    </location>
</feature>
<evidence type="ECO:0000313" key="4">
    <source>
        <dbReference type="EMBL" id="AUD04991.1"/>
    </source>
</evidence>
<feature type="domain" description="Guanylate cyclase" evidence="3">
    <location>
        <begin position="172"/>
        <end position="302"/>
    </location>
</feature>
<dbReference type="RefSeq" id="WP_100991344.1">
    <property type="nucleotide sequence ID" value="NZ_CP025096.1"/>
</dbReference>
<dbReference type="SUPFAM" id="SSF55073">
    <property type="entry name" value="Nucleotide cyclase"/>
    <property type="match status" value="1"/>
</dbReference>
<dbReference type="PROSITE" id="PS50125">
    <property type="entry name" value="GUANYLATE_CYCLASE_2"/>
    <property type="match status" value="1"/>
</dbReference>
<dbReference type="SUPFAM" id="SSF52172">
    <property type="entry name" value="CheY-like"/>
    <property type="match status" value="1"/>
</dbReference>
<evidence type="ECO:0000256" key="1">
    <source>
        <dbReference type="PROSITE-ProRule" id="PRU00169"/>
    </source>
</evidence>
<organism evidence="4 5">
    <name type="scientific">Spirosoma pollinicola</name>
    <dbReference type="NCBI Taxonomy" id="2057025"/>
    <lineage>
        <taxon>Bacteria</taxon>
        <taxon>Pseudomonadati</taxon>
        <taxon>Bacteroidota</taxon>
        <taxon>Cytophagia</taxon>
        <taxon>Cytophagales</taxon>
        <taxon>Cytophagaceae</taxon>
        <taxon>Spirosoma</taxon>
    </lineage>
</organism>